<dbReference type="PROSITE" id="PS51257">
    <property type="entry name" value="PROKAR_LIPOPROTEIN"/>
    <property type="match status" value="1"/>
</dbReference>
<keyword evidence="3 4" id="KW-0732">Signal</keyword>
<evidence type="ECO:0000256" key="3">
    <source>
        <dbReference type="ARBA" id="ARBA00022729"/>
    </source>
</evidence>
<dbReference type="RefSeq" id="WP_123739087.1">
    <property type="nucleotide sequence ID" value="NZ_RKHQ01000001.1"/>
</dbReference>
<evidence type="ECO:0000313" key="6">
    <source>
        <dbReference type="EMBL" id="ROR96981.1"/>
    </source>
</evidence>
<organism evidence="6 7">
    <name type="scientific">Salana multivorans</name>
    <dbReference type="NCBI Taxonomy" id="120377"/>
    <lineage>
        <taxon>Bacteria</taxon>
        <taxon>Bacillati</taxon>
        <taxon>Actinomycetota</taxon>
        <taxon>Actinomycetes</taxon>
        <taxon>Micrococcales</taxon>
        <taxon>Beutenbergiaceae</taxon>
        <taxon>Salana</taxon>
    </lineage>
</organism>
<dbReference type="InterPro" id="IPR028082">
    <property type="entry name" value="Peripla_BP_I"/>
</dbReference>
<comment type="similarity">
    <text evidence="2">Belongs to the bacterial solute-binding protein 2 family.</text>
</comment>
<evidence type="ECO:0000256" key="1">
    <source>
        <dbReference type="ARBA" id="ARBA00004196"/>
    </source>
</evidence>
<dbReference type="Gene3D" id="3.40.50.2300">
    <property type="match status" value="2"/>
</dbReference>
<protein>
    <submittedName>
        <fullName evidence="6">Monosaccharide ABC transporter substrate-binding protein (CUT2 family)</fullName>
    </submittedName>
</protein>
<dbReference type="GO" id="GO:0030246">
    <property type="term" value="F:carbohydrate binding"/>
    <property type="evidence" value="ECO:0007669"/>
    <property type="project" value="UniProtKB-ARBA"/>
</dbReference>
<evidence type="ECO:0000256" key="4">
    <source>
        <dbReference type="SAM" id="SignalP"/>
    </source>
</evidence>
<dbReference type="EMBL" id="RKHQ01000001">
    <property type="protein sequence ID" value="ROR96981.1"/>
    <property type="molecule type" value="Genomic_DNA"/>
</dbReference>
<evidence type="ECO:0000256" key="2">
    <source>
        <dbReference type="ARBA" id="ARBA00007639"/>
    </source>
</evidence>
<comment type="subcellular location">
    <subcellularLocation>
        <location evidence="1">Cell envelope</location>
    </subcellularLocation>
</comment>
<sequence length="334" mass="34394">MNRTTPRRAQLVGATCLALVLAACSSGDGGGGSDGDLTIGFAMPDASVTYWTAYVNGVEEKAEELGVSVTFTDARNDTNTQFEQVNSLLVSGVDGIVLPPVDTTSLLGAATAAEDAGVPLITSNRALETTYGGVDGASPKIHVGFNDVEIGRQQGEMVVNACEGIDPCKVALLMQPLGSTPQIERTSGFKEVVAAIPSITIVAEQSDNLDANTAMELTRTIVQQNPDLTLIASQYDDTAVAAAQAVGEAGLADTIDVYGIGGSKSGVEAIVDGTLAGTVWVSPRTDGADALEALVAILRGEEVAGIEEINGRPTLPVGLVQVTQENAADYPGEW</sequence>
<name>A0A3N2DAZ1_9MICO</name>
<proteinExistence type="inferred from homology"/>
<dbReference type="CDD" id="cd01536">
    <property type="entry name" value="PBP1_ABC_sugar_binding-like"/>
    <property type="match status" value="1"/>
</dbReference>
<dbReference type="Proteomes" id="UP000275356">
    <property type="component" value="Unassembled WGS sequence"/>
</dbReference>
<evidence type="ECO:0000259" key="5">
    <source>
        <dbReference type="Pfam" id="PF13407"/>
    </source>
</evidence>
<reference evidence="6 7" key="1">
    <citation type="submission" date="2018-11" db="EMBL/GenBank/DDBJ databases">
        <title>Sequencing the genomes of 1000 actinobacteria strains.</title>
        <authorList>
            <person name="Klenk H.-P."/>
        </authorList>
    </citation>
    <scope>NUCLEOTIDE SEQUENCE [LARGE SCALE GENOMIC DNA]</scope>
    <source>
        <strain evidence="6 7">DSM 13521</strain>
    </source>
</reference>
<dbReference type="PANTHER" id="PTHR46847">
    <property type="entry name" value="D-ALLOSE-BINDING PERIPLASMIC PROTEIN-RELATED"/>
    <property type="match status" value="1"/>
</dbReference>
<dbReference type="AlphaFoldDB" id="A0A3N2DAZ1"/>
<feature type="chain" id="PRO_5039473547" evidence="4">
    <location>
        <begin position="26"/>
        <end position="334"/>
    </location>
</feature>
<dbReference type="InterPro" id="IPR025997">
    <property type="entry name" value="SBP_2_dom"/>
</dbReference>
<dbReference type="OrthoDB" id="9813037at2"/>
<gene>
    <name evidence="6" type="ORF">EDD28_1574</name>
</gene>
<feature type="domain" description="Periplasmic binding protein" evidence="5">
    <location>
        <begin position="39"/>
        <end position="302"/>
    </location>
</feature>
<feature type="signal peptide" evidence="4">
    <location>
        <begin position="1"/>
        <end position="25"/>
    </location>
</feature>
<keyword evidence="7" id="KW-1185">Reference proteome</keyword>
<dbReference type="Pfam" id="PF13407">
    <property type="entry name" value="Peripla_BP_4"/>
    <property type="match status" value="1"/>
</dbReference>
<evidence type="ECO:0000313" key="7">
    <source>
        <dbReference type="Proteomes" id="UP000275356"/>
    </source>
</evidence>
<comment type="caution">
    <text evidence="6">The sequence shown here is derived from an EMBL/GenBank/DDBJ whole genome shotgun (WGS) entry which is preliminary data.</text>
</comment>
<dbReference type="SUPFAM" id="SSF53822">
    <property type="entry name" value="Periplasmic binding protein-like I"/>
    <property type="match status" value="1"/>
</dbReference>
<dbReference type="PANTHER" id="PTHR46847:SF1">
    <property type="entry name" value="D-ALLOSE-BINDING PERIPLASMIC PROTEIN-RELATED"/>
    <property type="match status" value="1"/>
</dbReference>
<accession>A0A3N2DAZ1</accession>
<dbReference type="GO" id="GO:0030313">
    <property type="term" value="C:cell envelope"/>
    <property type="evidence" value="ECO:0007669"/>
    <property type="project" value="UniProtKB-SubCell"/>
</dbReference>